<dbReference type="InterPro" id="IPR002549">
    <property type="entry name" value="AI-2E-like"/>
</dbReference>
<feature type="transmembrane region" description="Helical" evidence="7">
    <location>
        <begin position="268"/>
        <end position="296"/>
    </location>
</feature>
<dbReference type="Proteomes" id="UP000245926">
    <property type="component" value="Chromosome"/>
</dbReference>
<gene>
    <name evidence="8" type="ORF">DK389_30315</name>
</gene>
<dbReference type="GO" id="GO:0055085">
    <property type="term" value="P:transmembrane transport"/>
    <property type="evidence" value="ECO:0007669"/>
    <property type="project" value="TreeGrafter"/>
</dbReference>
<evidence type="ECO:0000256" key="1">
    <source>
        <dbReference type="ARBA" id="ARBA00004141"/>
    </source>
</evidence>
<dbReference type="EMBL" id="CP029550">
    <property type="protein sequence ID" value="AWN44016.1"/>
    <property type="molecule type" value="Genomic_DNA"/>
</dbReference>
<dbReference type="GO" id="GO:0016020">
    <property type="term" value="C:membrane"/>
    <property type="evidence" value="ECO:0007669"/>
    <property type="project" value="UniProtKB-SubCell"/>
</dbReference>
<comment type="subcellular location">
    <subcellularLocation>
        <location evidence="1">Membrane</location>
        <topology evidence="1">Multi-pass membrane protein</topology>
    </subcellularLocation>
</comment>
<evidence type="ECO:0000313" key="8">
    <source>
        <dbReference type="EMBL" id="AWN44016.1"/>
    </source>
</evidence>
<keyword evidence="5 7" id="KW-0472">Membrane</keyword>
<dbReference type="AlphaFoldDB" id="A0A2U8WFA6"/>
<feature type="transmembrane region" description="Helical" evidence="7">
    <location>
        <begin position="340"/>
        <end position="365"/>
    </location>
</feature>
<evidence type="ECO:0000256" key="7">
    <source>
        <dbReference type="SAM" id="Phobius"/>
    </source>
</evidence>
<feature type="transmembrane region" description="Helical" evidence="7">
    <location>
        <begin position="241"/>
        <end position="262"/>
    </location>
</feature>
<proteinExistence type="inferred from homology"/>
<sequence length="386" mass="41337">MAVTREQDAVTPSSANERAAERDERDARGAVAAGEAVPHGVRSVGILVLSLLAVVYTLYIGRELILPIVVALVLKLLLGPVMWILHERLRLPHALAAALLILVVFGAIAGIGFTISIPASGWIQRAPESLALLKEKLAVLHHPLDLLQQGLHAIESLTATTGQEGQSQTITARPASGLAAYLATSTAAILSRFFTTMILLFFFLASGDRLLRGFVEVLPSFSNKRQAVEIAHEIGTNISGYLLTITMMNALVGVATALAMWACGLGTPLLWGAAAFLLNYIPILGPLAGVGIFFVVGVLSLDWPWYALTPAGLYLLIHIVEGETITPMLLAKRFTLNPVLVIVSLFFWHMLWGVLGALLAVPLLAMLKIVADRVEPLKPIGHIIGS</sequence>
<accession>A0A2U8WFA6</accession>
<feature type="region of interest" description="Disordered" evidence="6">
    <location>
        <begin position="1"/>
        <end position="25"/>
    </location>
</feature>
<dbReference type="PANTHER" id="PTHR21716">
    <property type="entry name" value="TRANSMEMBRANE PROTEIN"/>
    <property type="match status" value="1"/>
</dbReference>
<feature type="transmembrane region" description="Helical" evidence="7">
    <location>
        <begin position="41"/>
        <end position="59"/>
    </location>
</feature>
<evidence type="ECO:0000256" key="4">
    <source>
        <dbReference type="ARBA" id="ARBA00022989"/>
    </source>
</evidence>
<dbReference type="PANTHER" id="PTHR21716:SF16">
    <property type="entry name" value="BLL1467 PROTEIN"/>
    <property type="match status" value="1"/>
</dbReference>
<evidence type="ECO:0000256" key="6">
    <source>
        <dbReference type="SAM" id="MobiDB-lite"/>
    </source>
</evidence>
<keyword evidence="3 7" id="KW-0812">Transmembrane</keyword>
<dbReference type="RefSeq" id="WP_109895364.1">
    <property type="nucleotide sequence ID" value="NZ_CP029550.1"/>
</dbReference>
<feature type="transmembrane region" description="Helical" evidence="7">
    <location>
        <begin position="303"/>
        <end position="320"/>
    </location>
</feature>
<feature type="transmembrane region" description="Helical" evidence="7">
    <location>
        <begin position="178"/>
        <end position="204"/>
    </location>
</feature>
<keyword evidence="4 7" id="KW-1133">Transmembrane helix</keyword>
<evidence type="ECO:0000256" key="2">
    <source>
        <dbReference type="ARBA" id="ARBA00009773"/>
    </source>
</evidence>
<dbReference type="OrthoDB" id="9799225at2"/>
<reference evidence="9" key="1">
    <citation type="submission" date="2018-05" db="EMBL/GenBank/DDBJ databases">
        <title>Complete Genome Sequence of Methylobacterium sp. 17SD2-17.</title>
        <authorList>
            <person name="Srinivasan S."/>
        </authorList>
    </citation>
    <scope>NUCLEOTIDE SEQUENCE [LARGE SCALE GENOMIC DNA]</scope>
    <source>
        <strain evidence="9">17SD2-17</strain>
    </source>
</reference>
<feature type="transmembrane region" description="Helical" evidence="7">
    <location>
        <begin position="65"/>
        <end position="85"/>
    </location>
</feature>
<dbReference type="KEGG" id="mets:DK389_30315"/>
<name>A0A2U8WFA6_9HYPH</name>
<dbReference type="Pfam" id="PF01594">
    <property type="entry name" value="AI-2E_transport"/>
    <property type="match status" value="1"/>
</dbReference>
<feature type="transmembrane region" description="Helical" evidence="7">
    <location>
        <begin position="97"/>
        <end position="123"/>
    </location>
</feature>
<evidence type="ECO:0000256" key="3">
    <source>
        <dbReference type="ARBA" id="ARBA00022692"/>
    </source>
</evidence>
<evidence type="ECO:0000313" key="9">
    <source>
        <dbReference type="Proteomes" id="UP000245926"/>
    </source>
</evidence>
<keyword evidence="9" id="KW-1185">Reference proteome</keyword>
<organism evidence="8 9">
    <name type="scientific">Methylobacterium durans</name>
    <dbReference type="NCBI Taxonomy" id="2202825"/>
    <lineage>
        <taxon>Bacteria</taxon>
        <taxon>Pseudomonadati</taxon>
        <taxon>Pseudomonadota</taxon>
        <taxon>Alphaproteobacteria</taxon>
        <taxon>Hyphomicrobiales</taxon>
        <taxon>Methylobacteriaceae</taxon>
        <taxon>Methylobacterium</taxon>
    </lineage>
</organism>
<comment type="similarity">
    <text evidence="2">Belongs to the autoinducer-2 exporter (AI-2E) (TC 2.A.86) family.</text>
</comment>
<protein>
    <submittedName>
        <fullName evidence="8">AI-2E family transporter</fullName>
    </submittedName>
</protein>
<evidence type="ECO:0000256" key="5">
    <source>
        <dbReference type="ARBA" id="ARBA00023136"/>
    </source>
</evidence>